<feature type="compositionally biased region" description="Basic and acidic residues" evidence="2">
    <location>
        <begin position="1"/>
        <end position="22"/>
    </location>
</feature>
<sequence>MMESLRVKREVDAKAKEMEGRRTPIRGGGRGREDLGKKFARGGSGDPTRNSAATGRGSDSGKRSTSPRRAPGAATESPRDLRSRPTIGKDDRVTLLGIMSELFLSDEASSSPSGPGLEARDGGEPGPCPLDQPLATAAALRSRFESLCCTGCSTAWRTRSLGERSCYVARADRVLAALADIAEDRVGRPSLSSALMELEATLSRQTSVRDALALLLAPSSTEAAPDIICSSYVRRKWGLVTDVGWALLDTIRDLRDRLARETERCERALRGEAEAKRALESEECERKMWRVDGRVEEERMKHGDELRIVRQSSRKDIDELQTQMADILIGHAKQKDVLQEKNLTLQKALEEMANELRTSQERCAGTVSP</sequence>
<dbReference type="EMBL" id="JAUPFM010000081">
    <property type="protein sequence ID" value="KAK2813591.1"/>
    <property type="molecule type" value="Genomic_DNA"/>
</dbReference>
<evidence type="ECO:0000313" key="4">
    <source>
        <dbReference type="Proteomes" id="UP001187415"/>
    </source>
</evidence>
<feature type="region of interest" description="Disordered" evidence="2">
    <location>
        <begin position="1"/>
        <end position="88"/>
    </location>
</feature>
<reference evidence="3" key="1">
    <citation type="submission" date="2023-07" db="EMBL/GenBank/DDBJ databases">
        <title>Chromosome-level Genome Assembly of Striped Snakehead (Channa striata).</title>
        <authorList>
            <person name="Liu H."/>
        </authorList>
    </citation>
    <scope>NUCLEOTIDE SEQUENCE</scope>
    <source>
        <strain evidence="3">Gz</strain>
        <tissue evidence="3">Muscle</tissue>
    </source>
</reference>
<feature type="region of interest" description="Disordered" evidence="2">
    <location>
        <begin position="104"/>
        <end position="131"/>
    </location>
</feature>
<proteinExistence type="predicted"/>
<protein>
    <submittedName>
        <fullName evidence="3">Uncharacterized protein</fullName>
    </submittedName>
</protein>
<evidence type="ECO:0000313" key="3">
    <source>
        <dbReference type="EMBL" id="KAK2813591.1"/>
    </source>
</evidence>
<feature type="compositionally biased region" description="Basic and acidic residues" evidence="2">
    <location>
        <begin position="77"/>
        <end position="88"/>
    </location>
</feature>
<name>A0AA88ID67_CHASR</name>
<organism evidence="3 4">
    <name type="scientific">Channa striata</name>
    <name type="common">Snakehead murrel</name>
    <name type="synonym">Ophicephalus striatus</name>
    <dbReference type="NCBI Taxonomy" id="64152"/>
    <lineage>
        <taxon>Eukaryota</taxon>
        <taxon>Metazoa</taxon>
        <taxon>Chordata</taxon>
        <taxon>Craniata</taxon>
        <taxon>Vertebrata</taxon>
        <taxon>Euteleostomi</taxon>
        <taxon>Actinopterygii</taxon>
        <taxon>Neopterygii</taxon>
        <taxon>Teleostei</taxon>
        <taxon>Neoteleostei</taxon>
        <taxon>Acanthomorphata</taxon>
        <taxon>Anabantaria</taxon>
        <taxon>Anabantiformes</taxon>
        <taxon>Channoidei</taxon>
        <taxon>Channidae</taxon>
        <taxon>Channa</taxon>
    </lineage>
</organism>
<evidence type="ECO:0000256" key="2">
    <source>
        <dbReference type="SAM" id="MobiDB-lite"/>
    </source>
</evidence>
<keyword evidence="4" id="KW-1185">Reference proteome</keyword>
<accession>A0AA88ID67</accession>
<gene>
    <name evidence="3" type="ORF">Q5P01_000748</name>
</gene>
<dbReference type="Proteomes" id="UP001187415">
    <property type="component" value="Unassembled WGS sequence"/>
</dbReference>
<comment type="caution">
    <text evidence="3">The sequence shown here is derived from an EMBL/GenBank/DDBJ whole genome shotgun (WGS) entry which is preliminary data.</text>
</comment>
<evidence type="ECO:0000256" key="1">
    <source>
        <dbReference type="SAM" id="Coils"/>
    </source>
</evidence>
<dbReference type="AlphaFoldDB" id="A0AA88ID67"/>
<keyword evidence="1" id="KW-0175">Coiled coil</keyword>
<feature type="coiled-coil region" evidence="1">
    <location>
        <begin position="335"/>
        <end position="362"/>
    </location>
</feature>